<evidence type="ECO:0000313" key="2">
    <source>
        <dbReference type="EMBL" id="EJD40969.1"/>
    </source>
</evidence>
<reference evidence="3" key="1">
    <citation type="journal article" date="2012" name="Science">
        <title>The Paleozoic origin of enzymatic lignin decomposition reconstructed from 31 fungal genomes.</title>
        <authorList>
            <person name="Floudas D."/>
            <person name="Binder M."/>
            <person name="Riley R."/>
            <person name="Barry K."/>
            <person name="Blanchette R.A."/>
            <person name="Henrissat B."/>
            <person name="Martinez A.T."/>
            <person name="Otillar R."/>
            <person name="Spatafora J.W."/>
            <person name="Yadav J.S."/>
            <person name="Aerts A."/>
            <person name="Benoit I."/>
            <person name="Boyd A."/>
            <person name="Carlson A."/>
            <person name="Copeland A."/>
            <person name="Coutinho P.M."/>
            <person name="de Vries R.P."/>
            <person name="Ferreira P."/>
            <person name="Findley K."/>
            <person name="Foster B."/>
            <person name="Gaskell J."/>
            <person name="Glotzer D."/>
            <person name="Gorecki P."/>
            <person name="Heitman J."/>
            <person name="Hesse C."/>
            <person name="Hori C."/>
            <person name="Igarashi K."/>
            <person name="Jurgens J.A."/>
            <person name="Kallen N."/>
            <person name="Kersten P."/>
            <person name="Kohler A."/>
            <person name="Kuees U."/>
            <person name="Kumar T.K.A."/>
            <person name="Kuo A."/>
            <person name="LaButti K."/>
            <person name="Larrondo L.F."/>
            <person name="Lindquist E."/>
            <person name="Ling A."/>
            <person name="Lombard V."/>
            <person name="Lucas S."/>
            <person name="Lundell T."/>
            <person name="Martin R."/>
            <person name="McLaughlin D.J."/>
            <person name="Morgenstern I."/>
            <person name="Morin E."/>
            <person name="Murat C."/>
            <person name="Nagy L.G."/>
            <person name="Nolan M."/>
            <person name="Ohm R.A."/>
            <person name="Patyshakuliyeva A."/>
            <person name="Rokas A."/>
            <person name="Ruiz-Duenas F.J."/>
            <person name="Sabat G."/>
            <person name="Salamov A."/>
            <person name="Samejima M."/>
            <person name="Schmutz J."/>
            <person name="Slot J.C."/>
            <person name="St John F."/>
            <person name="Stenlid J."/>
            <person name="Sun H."/>
            <person name="Sun S."/>
            <person name="Syed K."/>
            <person name="Tsang A."/>
            <person name="Wiebenga A."/>
            <person name="Young D."/>
            <person name="Pisabarro A."/>
            <person name="Eastwood D.C."/>
            <person name="Martin F."/>
            <person name="Cullen D."/>
            <person name="Grigoriev I.V."/>
            <person name="Hibbett D.S."/>
        </authorList>
    </citation>
    <scope>NUCLEOTIDE SEQUENCE [LARGE SCALE GENOMIC DNA]</scope>
    <source>
        <strain evidence="3">TFB10046</strain>
    </source>
</reference>
<dbReference type="KEGG" id="adl:AURDEDRAFT_186767"/>
<dbReference type="SUPFAM" id="SSF52047">
    <property type="entry name" value="RNI-like"/>
    <property type="match status" value="1"/>
</dbReference>
<protein>
    <recommendedName>
        <fullName evidence="4">F-box domain-containing protein</fullName>
    </recommendedName>
</protein>
<accession>J0WYG5</accession>
<keyword evidence="3" id="KW-1185">Reference proteome</keyword>
<dbReference type="InterPro" id="IPR032675">
    <property type="entry name" value="LRR_dom_sf"/>
</dbReference>
<dbReference type="OMA" id="HARRIDF"/>
<dbReference type="Gene3D" id="3.80.10.10">
    <property type="entry name" value="Ribonuclease Inhibitor"/>
    <property type="match status" value="1"/>
</dbReference>
<evidence type="ECO:0000313" key="3">
    <source>
        <dbReference type="Proteomes" id="UP000006514"/>
    </source>
</evidence>
<dbReference type="InParanoid" id="J0WYG5"/>
<gene>
    <name evidence="2" type="ORF">AURDEDRAFT_186767</name>
</gene>
<feature type="chain" id="PRO_5003741378" description="F-box domain-containing protein" evidence="1">
    <location>
        <begin position="27"/>
        <end position="468"/>
    </location>
</feature>
<dbReference type="EMBL" id="JH687797">
    <property type="protein sequence ID" value="EJD40969.1"/>
    <property type="molecule type" value="Genomic_DNA"/>
</dbReference>
<organism evidence="2 3">
    <name type="scientific">Auricularia subglabra (strain TFB-10046 / SS5)</name>
    <name type="common">White-rot fungus</name>
    <name type="synonym">Auricularia delicata (strain TFB10046)</name>
    <dbReference type="NCBI Taxonomy" id="717982"/>
    <lineage>
        <taxon>Eukaryota</taxon>
        <taxon>Fungi</taxon>
        <taxon>Dikarya</taxon>
        <taxon>Basidiomycota</taxon>
        <taxon>Agaricomycotina</taxon>
        <taxon>Agaricomycetes</taxon>
        <taxon>Auriculariales</taxon>
        <taxon>Auriculariaceae</taxon>
        <taxon>Auricularia</taxon>
    </lineage>
</organism>
<sequence length="468" mass="52951">MTCRRLRTLCLPAIFSLLPVHEYTKALKHNTYPFRILETFKIIHIHGSREVPPETLENIFFAATNLRKVVYRGSDYDVIPGCIFTHPAVTDLTLCKPAIRHSSPTFACRSLRAFNMFYTGRWARIHKLDAANFRAERDFICSQIIASRASLEELVLPGETTSLSSLVEAPWPRLRELTLAGAYPEDVDTVPLVDVLCMLPQLSALALSIAPRRCQTAVYIWPPDLVPARAPALARLIRVSLSFPREDDQIFSHFPPSLVELALRDSPRYYNRFSGSWDWRHPSPETEPFEVGQPTPGPLLTCSGATRVFCAMPAQLRLQRLELVILAGDLDAEMKMYAQIASTCPHLRIFELHRYRPDKSPVVPVAEILQGLHGLKGLTDLRLYLDFAPFDLRYGLREVFENHDKMALLVDATADQVATALPGLEHVGILAKLHGNSHRWTTWTLHRGDDGVLLQKDSEYPQVDMSWI</sequence>
<feature type="signal peptide" evidence="1">
    <location>
        <begin position="1"/>
        <end position="26"/>
    </location>
</feature>
<evidence type="ECO:0000256" key="1">
    <source>
        <dbReference type="SAM" id="SignalP"/>
    </source>
</evidence>
<dbReference type="AlphaFoldDB" id="J0WYG5"/>
<dbReference type="OrthoDB" id="2747524at2759"/>
<keyword evidence="1" id="KW-0732">Signal</keyword>
<evidence type="ECO:0008006" key="4">
    <source>
        <dbReference type="Google" id="ProtNLM"/>
    </source>
</evidence>
<name>J0WYG5_AURST</name>
<proteinExistence type="predicted"/>
<dbReference type="Proteomes" id="UP000006514">
    <property type="component" value="Unassembled WGS sequence"/>
</dbReference>